<proteinExistence type="predicted"/>
<gene>
    <name evidence="3" type="ORF">EYG76_01165</name>
</gene>
<evidence type="ECO:0000256" key="1">
    <source>
        <dbReference type="SAM" id="Phobius"/>
    </source>
</evidence>
<keyword evidence="1" id="KW-1133">Transmembrane helix</keyword>
<protein>
    <submittedName>
        <fullName evidence="3">DedA family protein</fullName>
    </submittedName>
</protein>
<dbReference type="InterPro" id="IPR032816">
    <property type="entry name" value="VTT_dom"/>
</dbReference>
<reference evidence="3" key="1">
    <citation type="journal article" date="2020" name="ISME J.">
        <title>Gammaproteobacteria mediating utilization of methyl-, sulfur- and petroleum organic compounds in deep ocean hydrothermal plumes.</title>
        <authorList>
            <person name="Zhou Z."/>
            <person name="Liu Y."/>
            <person name="Pan J."/>
            <person name="Cron B.R."/>
            <person name="Toner B.M."/>
            <person name="Anantharaman K."/>
            <person name="Breier J.A."/>
            <person name="Dick G.J."/>
            <person name="Li M."/>
        </authorList>
    </citation>
    <scope>NUCLEOTIDE SEQUENCE</scope>
    <source>
        <strain evidence="3">SZUA-1385</strain>
    </source>
</reference>
<organism evidence="3 4">
    <name type="scientific">Methanothermococcus okinawensis</name>
    <dbReference type="NCBI Taxonomy" id="155863"/>
    <lineage>
        <taxon>Archaea</taxon>
        <taxon>Methanobacteriati</taxon>
        <taxon>Methanobacteriota</taxon>
        <taxon>Methanomada group</taxon>
        <taxon>Methanococci</taxon>
        <taxon>Methanococcales</taxon>
        <taxon>Methanococcaceae</taxon>
        <taxon>Methanothermococcus</taxon>
    </lineage>
</organism>
<accession>A0A833DRP2</accession>
<feature type="domain" description="VTT" evidence="2">
    <location>
        <begin position="33"/>
        <end position="149"/>
    </location>
</feature>
<dbReference type="InterPro" id="IPR051311">
    <property type="entry name" value="DedA_domain"/>
</dbReference>
<evidence type="ECO:0000259" key="2">
    <source>
        <dbReference type="Pfam" id="PF09335"/>
    </source>
</evidence>
<name>A0A833DRP2_9EURY</name>
<feature type="transmembrane region" description="Helical" evidence="1">
    <location>
        <begin position="14"/>
        <end position="32"/>
    </location>
</feature>
<dbReference type="EMBL" id="DQSV01000022">
    <property type="protein sequence ID" value="HIP16902.1"/>
    <property type="molecule type" value="Genomic_DNA"/>
</dbReference>
<dbReference type="PANTHER" id="PTHR42709">
    <property type="entry name" value="ALKALINE PHOSPHATASE LIKE PROTEIN"/>
    <property type="match status" value="1"/>
</dbReference>
<sequence length="158" mass="17543">MDLYSIMQDLINNYGYLGVFFVAFTESIIQPVPPDLFIIGASAFGLDPLICAIVSTIASTFGGVVGYLLGHKLGTPVFVKLFGKEYFLKGEVFFNRYGVWGVIIAGFTPIPYKVVAWLLGIFEMNILKFIIGTLIGRFPRFLLVAYFGHGISMYFGIK</sequence>
<keyword evidence="1" id="KW-0812">Transmembrane</keyword>
<dbReference type="Proteomes" id="UP000605144">
    <property type="component" value="Unassembled WGS sequence"/>
</dbReference>
<keyword evidence="1" id="KW-0472">Membrane</keyword>
<feature type="transmembrane region" description="Helical" evidence="1">
    <location>
        <begin position="141"/>
        <end position="157"/>
    </location>
</feature>
<comment type="caution">
    <text evidence="3">The sequence shown here is derived from an EMBL/GenBank/DDBJ whole genome shotgun (WGS) entry which is preliminary data.</text>
</comment>
<dbReference type="Pfam" id="PF09335">
    <property type="entry name" value="VTT_dom"/>
    <property type="match status" value="1"/>
</dbReference>
<dbReference type="GO" id="GO:0005886">
    <property type="term" value="C:plasma membrane"/>
    <property type="evidence" value="ECO:0007669"/>
    <property type="project" value="TreeGrafter"/>
</dbReference>
<evidence type="ECO:0000313" key="4">
    <source>
        <dbReference type="Proteomes" id="UP000605144"/>
    </source>
</evidence>
<feature type="transmembrane region" description="Helical" evidence="1">
    <location>
        <begin position="97"/>
        <end position="120"/>
    </location>
</feature>
<dbReference type="PANTHER" id="PTHR42709:SF11">
    <property type="entry name" value="DEDA FAMILY PROTEIN"/>
    <property type="match status" value="1"/>
</dbReference>
<feature type="transmembrane region" description="Helical" evidence="1">
    <location>
        <begin position="44"/>
        <end position="69"/>
    </location>
</feature>
<dbReference type="AlphaFoldDB" id="A0A833DRP2"/>
<evidence type="ECO:0000313" key="3">
    <source>
        <dbReference type="EMBL" id="HIP16902.1"/>
    </source>
</evidence>